<keyword evidence="3" id="KW-1185">Reference proteome</keyword>
<dbReference type="AlphaFoldDB" id="A0A1H2L9S3"/>
<dbReference type="InterPro" id="IPR042099">
    <property type="entry name" value="ANL_N_sf"/>
</dbReference>
<evidence type="ECO:0000259" key="1">
    <source>
        <dbReference type="Pfam" id="PF00501"/>
    </source>
</evidence>
<dbReference type="Gene3D" id="3.30.300.30">
    <property type="match status" value="1"/>
</dbReference>
<dbReference type="RefSeq" id="WP_091282446.1">
    <property type="nucleotide sequence ID" value="NZ_LT629804.1"/>
</dbReference>
<dbReference type="InterPro" id="IPR000873">
    <property type="entry name" value="AMP-dep_synth/lig_dom"/>
</dbReference>
<sequence length="396" mass="41416">MTAPDSPFVLAYDDPIVVVCDGSELPAVEDYVRAGLAGELSAPLFMVGPNVDPAQAHAEIAHAGYPVGTGLLMRTSGSTSGTGTIVPLSWHSLRTSAHATHQALYGPGRWLADLPLHHIAGFQTIVRSVLAGVAPLHQSLTEVLPSADASQPTYCSVVPTQLRRILADSRLTTLARSVVLLVGGAATPSSLLAQTHDAGLTVHTSYGMTETCGGCVYDGRPIGDAVIELTDSGQISITGAMVTGAGLLTASAQSCPLTATYHTRDHGRFNADGTLSVLGRIDDAITTGGLTIIPHLVEEKLEQLTGMRAIVVGVPDQIWGESAVAILEPGVSPLSGGAEKQIRDRIKHSLGTGWQPRRLVPLATLGYDSWPLKDSGKIDRRAITAAARLYFSCGNS</sequence>
<evidence type="ECO:0000313" key="2">
    <source>
        <dbReference type="EMBL" id="SDU77753.1"/>
    </source>
</evidence>
<dbReference type="GO" id="GO:0006631">
    <property type="term" value="P:fatty acid metabolic process"/>
    <property type="evidence" value="ECO:0007669"/>
    <property type="project" value="TreeGrafter"/>
</dbReference>
<dbReference type="InterPro" id="IPR045851">
    <property type="entry name" value="AMP-bd_C_sf"/>
</dbReference>
<accession>A0A1H2L9S3</accession>
<dbReference type="GeneID" id="65343914"/>
<evidence type="ECO:0000313" key="3">
    <source>
        <dbReference type="Proteomes" id="UP000214355"/>
    </source>
</evidence>
<protein>
    <submittedName>
        <fullName evidence="2">O-succinylbenzoic acid--CoA ligase</fullName>
    </submittedName>
</protein>
<dbReference type="Gene3D" id="3.40.50.12780">
    <property type="entry name" value="N-terminal domain of ligase-like"/>
    <property type="match status" value="1"/>
</dbReference>
<dbReference type="EMBL" id="LT629804">
    <property type="protein sequence ID" value="SDU77753.1"/>
    <property type="molecule type" value="Genomic_DNA"/>
</dbReference>
<dbReference type="PANTHER" id="PTHR43201:SF32">
    <property type="entry name" value="2-SUCCINYLBENZOATE--COA LIGASE, CHLOROPLASTIC_PEROXISOMAL"/>
    <property type="match status" value="1"/>
</dbReference>
<organism evidence="2 3">
    <name type="scientific">Arcanobacterium phocae</name>
    <dbReference type="NCBI Taxonomy" id="131112"/>
    <lineage>
        <taxon>Bacteria</taxon>
        <taxon>Bacillati</taxon>
        <taxon>Actinomycetota</taxon>
        <taxon>Actinomycetes</taxon>
        <taxon>Actinomycetales</taxon>
        <taxon>Actinomycetaceae</taxon>
        <taxon>Arcanobacterium</taxon>
    </lineage>
</organism>
<dbReference type="GO" id="GO:0031956">
    <property type="term" value="F:medium-chain fatty acid-CoA ligase activity"/>
    <property type="evidence" value="ECO:0007669"/>
    <property type="project" value="TreeGrafter"/>
</dbReference>
<dbReference type="PANTHER" id="PTHR43201">
    <property type="entry name" value="ACYL-COA SYNTHETASE"/>
    <property type="match status" value="1"/>
</dbReference>
<gene>
    <name evidence="2" type="ORF">SAMN04489737_0155</name>
</gene>
<reference evidence="3" key="1">
    <citation type="submission" date="2016-10" db="EMBL/GenBank/DDBJ databases">
        <authorList>
            <person name="Varghese N."/>
            <person name="Submissions S."/>
        </authorList>
    </citation>
    <scope>NUCLEOTIDE SEQUENCE [LARGE SCALE GENOMIC DNA]</scope>
    <source>
        <strain evidence="3">DSM 10002</strain>
    </source>
</reference>
<dbReference type="Pfam" id="PF00501">
    <property type="entry name" value="AMP-binding"/>
    <property type="match status" value="1"/>
</dbReference>
<proteinExistence type="predicted"/>
<dbReference type="STRING" id="131112.SAMN04489737_0155"/>
<feature type="domain" description="AMP-dependent synthetase/ligase" evidence="1">
    <location>
        <begin position="72"/>
        <end position="221"/>
    </location>
</feature>
<dbReference type="SUPFAM" id="SSF56801">
    <property type="entry name" value="Acetyl-CoA synthetase-like"/>
    <property type="match status" value="1"/>
</dbReference>
<dbReference type="Proteomes" id="UP000214355">
    <property type="component" value="Chromosome I"/>
</dbReference>
<dbReference type="OrthoDB" id="9803968at2"/>
<keyword evidence="2" id="KW-0436">Ligase</keyword>
<name>A0A1H2L9S3_9ACTO</name>